<protein>
    <recommendedName>
        <fullName evidence="4">Amine oxidase domain-containing protein</fullName>
    </recommendedName>
</protein>
<proteinExistence type="inferred from homology"/>
<gene>
    <name evidence="5" type="ORF">EWU23_06265</name>
</gene>
<dbReference type="EMBL" id="SEWW01000003">
    <property type="protein sequence ID" value="NGZ44072.1"/>
    <property type="molecule type" value="Genomic_DNA"/>
</dbReference>
<dbReference type="SUPFAM" id="SSF51905">
    <property type="entry name" value="FAD/NAD(P)-binding domain"/>
    <property type="match status" value="1"/>
</dbReference>
<dbReference type="SUPFAM" id="SSF54373">
    <property type="entry name" value="FAD-linked reductases, C-terminal domain"/>
    <property type="match status" value="1"/>
</dbReference>
<dbReference type="InterPro" id="IPR050703">
    <property type="entry name" value="Flavin_MAO"/>
</dbReference>
<evidence type="ECO:0000259" key="4">
    <source>
        <dbReference type="Pfam" id="PF01593"/>
    </source>
</evidence>
<dbReference type="PANTHER" id="PTHR43563:SF1">
    <property type="entry name" value="AMINE OXIDASE [FLAVIN-CONTAINING] B"/>
    <property type="match status" value="1"/>
</dbReference>
<keyword evidence="6" id="KW-1185">Reference proteome</keyword>
<dbReference type="Gene3D" id="3.90.660.10">
    <property type="match status" value="1"/>
</dbReference>
<sequence>MKEISTDILIVGAGYAGIAAAKKLQAAHQDFIVMEARDRIGGRTLTEDLESGVTVDMGAKWVGPTQHLVWEWIKETQTETYETYDQGKNLLKFKDKISSYTGTIPKIDPISLIDLGWAIHKMNKLSDQISTSEPWNHPKAREYDAMTLATWMEKHIWTAKAKHLFEIGIQTVFAAEASEISLLFALFYFKSGDNMDTLISIKNGAQQSILKGGTQGLVKKIANPFMDKIHLQEPLAYLSQHEGGIIAESANLRIKAKKCIVTIPPVLINTLVFDPPLPQQKAQLYQRMPMGAAMKVYLIYPTPFWREMGFSGQIVSDEYPLKVTFDVGHADSDQGVLLVFVEGNDARNFIDLEEGTRKKMVLERVEKFFGHQASLPIQYIDKCWTEEVYSRGCYTGLMGPNTLTQFGHQIRAPFQHVHFAGTETAEKWSGYLDGAISSGYRAASEVLKEML</sequence>
<comment type="similarity">
    <text evidence="2">Belongs to the flavin monoamine oxidase family.</text>
</comment>
<dbReference type="InterPro" id="IPR002937">
    <property type="entry name" value="Amino_oxidase"/>
</dbReference>
<evidence type="ECO:0000256" key="2">
    <source>
        <dbReference type="ARBA" id="ARBA00005995"/>
    </source>
</evidence>
<feature type="domain" description="Amine oxidase" evidence="4">
    <location>
        <begin position="16"/>
        <end position="447"/>
    </location>
</feature>
<dbReference type="InterPro" id="IPR036188">
    <property type="entry name" value="FAD/NAD-bd_sf"/>
</dbReference>
<evidence type="ECO:0000256" key="3">
    <source>
        <dbReference type="ARBA" id="ARBA00023002"/>
    </source>
</evidence>
<dbReference type="RefSeq" id="WP_166229946.1">
    <property type="nucleotide sequence ID" value="NZ_CBCSIJ010000002.1"/>
</dbReference>
<comment type="cofactor">
    <cofactor evidence="1">
        <name>FAD</name>
        <dbReference type="ChEBI" id="CHEBI:57692"/>
    </cofactor>
</comment>
<dbReference type="Proteomes" id="UP001318301">
    <property type="component" value="Unassembled WGS sequence"/>
</dbReference>
<keyword evidence="3" id="KW-0560">Oxidoreductase</keyword>
<name>A0ABX0EXT2_9BACT</name>
<evidence type="ECO:0000313" key="6">
    <source>
        <dbReference type="Proteomes" id="UP001318301"/>
    </source>
</evidence>
<dbReference type="Pfam" id="PF01593">
    <property type="entry name" value="Amino_oxidase"/>
    <property type="match status" value="1"/>
</dbReference>
<evidence type="ECO:0000313" key="5">
    <source>
        <dbReference type="EMBL" id="NGZ44072.1"/>
    </source>
</evidence>
<organism evidence="5 6">
    <name type="scientific">Aquirufa beregesia</name>
    <dbReference type="NCBI Taxonomy" id="2516556"/>
    <lineage>
        <taxon>Bacteria</taxon>
        <taxon>Pseudomonadati</taxon>
        <taxon>Bacteroidota</taxon>
        <taxon>Cytophagia</taxon>
        <taxon>Cytophagales</taxon>
        <taxon>Flectobacillaceae</taxon>
        <taxon>Aquirufa</taxon>
    </lineage>
</organism>
<dbReference type="PRINTS" id="PR00757">
    <property type="entry name" value="AMINEOXDASEF"/>
</dbReference>
<evidence type="ECO:0000256" key="1">
    <source>
        <dbReference type="ARBA" id="ARBA00001974"/>
    </source>
</evidence>
<dbReference type="PANTHER" id="PTHR43563">
    <property type="entry name" value="AMINE OXIDASE"/>
    <property type="match status" value="1"/>
</dbReference>
<dbReference type="Gene3D" id="1.10.405.10">
    <property type="entry name" value="Guanine Nucleotide Dissociation Inhibitor, domain 1"/>
    <property type="match status" value="1"/>
</dbReference>
<reference evidence="5 6" key="1">
    <citation type="submission" date="2019-02" db="EMBL/GenBank/DDBJ databases">
        <title>Genome of a new Bacteroidetes strain.</title>
        <authorList>
            <person name="Pitt A."/>
        </authorList>
    </citation>
    <scope>NUCLEOTIDE SEQUENCE [LARGE SCALE GENOMIC DNA]</scope>
    <source>
        <strain evidence="5 6">50C-KIRBA</strain>
    </source>
</reference>
<comment type="caution">
    <text evidence="5">The sequence shown here is derived from an EMBL/GenBank/DDBJ whole genome shotgun (WGS) entry which is preliminary data.</text>
</comment>
<dbReference type="InterPro" id="IPR001613">
    <property type="entry name" value="Flavin_amine_oxidase"/>
</dbReference>
<dbReference type="Gene3D" id="3.50.50.60">
    <property type="entry name" value="FAD/NAD(P)-binding domain"/>
    <property type="match status" value="1"/>
</dbReference>
<accession>A0ABX0EXT2</accession>